<dbReference type="PANTHER" id="PTHR39160">
    <property type="entry name" value="CELL WALL-BINDING PROTEIN YOCH"/>
    <property type="match status" value="1"/>
</dbReference>
<dbReference type="PANTHER" id="PTHR39160:SF6">
    <property type="entry name" value="CELL WALL-BINDING PROTEIN YOCH"/>
    <property type="match status" value="1"/>
</dbReference>
<organism evidence="6 7">
    <name type="scientific">Evansella tamaricis</name>
    <dbReference type="NCBI Taxonomy" id="2069301"/>
    <lineage>
        <taxon>Bacteria</taxon>
        <taxon>Bacillati</taxon>
        <taxon>Bacillota</taxon>
        <taxon>Bacilli</taxon>
        <taxon>Bacillales</taxon>
        <taxon>Bacillaceae</taxon>
        <taxon>Evansella</taxon>
    </lineage>
</organism>
<keyword evidence="1" id="KW-0732">Signal</keyword>
<keyword evidence="7" id="KW-1185">Reference proteome</keyword>
<feature type="domain" description="Peptidoglycan hydrolase PcsB coiled-coil" evidence="5">
    <location>
        <begin position="103"/>
        <end position="177"/>
    </location>
</feature>
<protein>
    <recommendedName>
        <fullName evidence="8">3D domain-containing protein</fullName>
    </recommendedName>
</protein>
<dbReference type="EMBL" id="JAHQCS010000121">
    <property type="protein sequence ID" value="MBU9713052.1"/>
    <property type="molecule type" value="Genomic_DNA"/>
</dbReference>
<dbReference type="InterPro" id="IPR057309">
    <property type="entry name" value="PcsB_CC"/>
</dbReference>
<name>A0ABS6JHE5_9BACI</name>
<evidence type="ECO:0000313" key="6">
    <source>
        <dbReference type="EMBL" id="MBU9713052.1"/>
    </source>
</evidence>
<gene>
    <name evidence="6" type="ORF">KS419_15075</name>
</gene>
<evidence type="ECO:0000259" key="5">
    <source>
        <dbReference type="Pfam" id="PF24568"/>
    </source>
</evidence>
<feature type="region of interest" description="Disordered" evidence="3">
    <location>
        <begin position="266"/>
        <end position="307"/>
    </location>
</feature>
<evidence type="ECO:0000256" key="2">
    <source>
        <dbReference type="SAM" id="Coils"/>
    </source>
</evidence>
<proteinExistence type="predicted"/>
<dbReference type="Pfam" id="PF06725">
    <property type="entry name" value="3D"/>
    <property type="match status" value="1"/>
</dbReference>
<dbReference type="Pfam" id="PF24568">
    <property type="entry name" value="CC_PcsB"/>
    <property type="match status" value="1"/>
</dbReference>
<dbReference type="CDD" id="cd14667">
    <property type="entry name" value="3D_containing_proteins"/>
    <property type="match status" value="1"/>
</dbReference>
<dbReference type="RefSeq" id="WP_217067227.1">
    <property type="nucleotide sequence ID" value="NZ_JAHQCS010000121.1"/>
</dbReference>
<feature type="compositionally biased region" description="Low complexity" evidence="3">
    <location>
        <begin position="274"/>
        <end position="307"/>
    </location>
</feature>
<feature type="coiled-coil region" evidence="2">
    <location>
        <begin position="26"/>
        <end position="116"/>
    </location>
</feature>
<dbReference type="InterPro" id="IPR051933">
    <property type="entry name" value="Resuscitation_pf_RpfB"/>
</dbReference>
<feature type="domain" description="3D" evidence="4">
    <location>
        <begin position="341"/>
        <end position="401"/>
    </location>
</feature>
<evidence type="ECO:0000256" key="3">
    <source>
        <dbReference type="SAM" id="MobiDB-lite"/>
    </source>
</evidence>
<dbReference type="InterPro" id="IPR010611">
    <property type="entry name" value="3D_dom"/>
</dbReference>
<evidence type="ECO:0008006" key="8">
    <source>
        <dbReference type="Google" id="ProtNLM"/>
    </source>
</evidence>
<evidence type="ECO:0000313" key="7">
    <source>
        <dbReference type="Proteomes" id="UP000784880"/>
    </source>
</evidence>
<reference evidence="6 7" key="1">
    <citation type="submission" date="2021-06" db="EMBL/GenBank/DDBJ databases">
        <title>Bacillus sp. RD4P76, an endophyte from a halophyte.</title>
        <authorList>
            <person name="Sun J.-Q."/>
        </authorList>
    </citation>
    <scope>NUCLEOTIDE SEQUENCE [LARGE SCALE GENOMIC DNA]</scope>
    <source>
        <strain evidence="6 7">CGMCC 1.15917</strain>
    </source>
</reference>
<dbReference type="Proteomes" id="UP000784880">
    <property type="component" value="Unassembled WGS sequence"/>
</dbReference>
<evidence type="ECO:0000256" key="1">
    <source>
        <dbReference type="ARBA" id="ARBA00022729"/>
    </source>
</evidence>
<accession>A0ABS6JHE5</accession>
<sequence>MQKKLLILMMFIGLVHIFVGGTVFATDALENDQKQIQQERKAIKLELSEAEVKLVELAEKLNELNEELSTLNDAIEENEEKIIETEKKMEENSEKVKELEVEIALLQEDIDQRIELLKDRATTYQQNGIDNISYIEVILGAESFGDFISRILTISRIAQADSNFIEQTEQKQQELEDVQQVFDKIHQELDEQVISLEVLHNDLKEQREKTNQVRDDLKRNESEQKALIAQLVEEELELASQEEDIRNRIAEEVRLREMARIEMARQEAAKKAAQESQRAQTSNPSSAGSNNSSGSEPSNSSSPTTEGSWETFNATAYTAYCVGCSGVTRLGIDLRANPDAKVVAVDPNVIPLGSRVEVKGYGVFLAADTGGAIVGKKIDIFMPNRSDALAFGRRSVQVRVLD</sequence>
<keyword evidence="2" id="KW-0175">Coiled coil</keyword>
<evidence type="ECO:0000259" key="4">
    <source>
        <dbReference type="Pfam" id="PF06725"/>
    </source>
</evidence>
<dbReference type="InterPro" id="IPR059180">
    <property type="entry name" value="3D_YorM"/>
</dbReference>
<comment type="caution">
    <text evidence="6">The sequence shown here is derived from an EMBL/GenBank/DDBJ whole genome shotgun (WGS) entry which is preliminary data.</text>
</comment>